<keyword evidence="6" id="KW-1185">Reference proteome</keyword>
<sequence>MMLTRFVRIQLIIFAVATVVGLVTMFAVYLQGPVLLGIGRLTVTVQLPSGGGLYRLANVTYRGAQMGKVTDVRLTRDRAEAILSLDRTPRIPADLVAHVRSISAVGEQYVDLQPRTDQPPYLEDGAVIPQENVTVPQPVGPMLDHVSALLGSVPRDKLATVFDESSKALDNAGYDLGSLLDSWGTVSGDLRAVAPRLTGLIDDATPLLDAQLESDQAIRTWAHSLAGVTDSLATNDAHIRTILTQGPGALGSVTDLLERVKPTLPILLANLTSVSKVAVTYLPALEQLMVLIPPYFADLEAISPGHNASGLPLANFRIQISDPPACTVGFLPPSQWRSPADTETVDTPDGLYCKLPQDSPILVRGARNLPCMGKPGKRAPTVEICDSDKPYVPLAMRQHALGPNPIDPNLLAQGVPPDDRVTSDENIHAPVEGTAPPAPAGGAAPASHQRSPGTGPAVSVATYDPRTGRYAAPDGSTHIQSDLTDPGAAPVWQDLVLNPGMRGS</sequence>
<feature type="region of interest" description="Disordered" evidence="1">
    <location>
        <begin position="399"/>
        <end position="491"/>
    </location>
</feature>
<feature type="transmembrane region" description="Helical" evidence="2">
    <location>
        <begin position="12"/>
        <end position="30"/>
    </location>
</feature>
<dbReference type="InterPro" id="IPR052336">
    <property type="entry name" value="MlaD_Phospholipid_Transporter"/>
</dbReference>
<reference evidence="5 6" key="1">
    <citation type="submission" date="2020-03" db="EMBL/GenBank/DDBJ databases">
        <title>Sequencing the genomes of 1000 actinobacteria strains.</title>
        <authorList>
            <person name="Klenk H.-P."/>
        </authorList>
    </citation>
    <scope>NUCLEOTIDE SEQUENCE [LARGE SCALE GENOMIC DNA]</scope>
    <source>
        <strain evidence="5 6">DSM 44556</strain>
    </source>
</reference>
<comment type="caution">
    <text evidence="5">The sequence shown here is derived from an EMBL/GenBank/DDBJ whole genome shotgun (WGS) entry which is preliminary data.</text>
</comment>
<keyword evidence="2" id="KW-1133">Transmembrane helix</keyword>
<evidence type="ECO:0000259" key="3">
    <source>
        <dbReference type="Pfam" id="PF02470"/>
    </source>
</evidence>
<keyword evidence="2" id="KW-0472">Membrane</keyword>
<dbReference type="InterPro" id="IPR005693">
    <property type="entry name" value="Mce"/>
</dbReference>
<evidence type="ECO:0000313" key="5">
    <source>
        <dbReference type="EMBL" id="NIH97294.1"/>
    </source>
</evidence>
<feature type="compositionally biased region" description="Basic and acidic residues" evidence="1">
    <location>
        <begin position="417"/>
        <end position="427"/>
    </location>
</feature>
<dbReference type="NCBIfam" id="TIGR00996">
    <property type="entry name" value="Mtu_fam_mce"/>
    <property type="match status" value="1"/>
</dbReference>
<dbReference type="InterPro" id="IPR003399">
    <property type="entry name" value="Mce/MlaD"/>
</dbReference>
<dbReference type="Pfam" id="PF11887">
    <property type="entry name" value="Mce4_CUP1"/>
    <property type="match status" value="1"/>
</dbReference>
<dbReference type="Proteomes" id="UP000547444">
    <property type="component" value="Unassembled WGS sequence"/>
</dbReference>
<evidence type="ECO:0000256" key="1">
    <source>
        <dbReference type="SAM" id="MobiDB-lite"/>
    </source>
</evidence>
<evidence type="ECO:0000313" key="6">
    <source>
        <dbReference type="Proteomes" id="UP000547444"/>
    </source>
</evidence>
<protein>
    <submittedName>
        <fullName evidence="5">Virulence factor Mce-like protein</fullName>
    </submittedName>
</protein>
<keyword evidence="2" id="KW-0812">Transmembrane</keyword>
<dbReference type="PANTHER" id="PTHR33371">
    <property type="entry name" value="INTERMEMBRANE PHOSPHOLIPID TRANSPORT SYSTEM BINDING PROTEIN MLAD-RELATED"/>
    <property type="match status" value="1"/>
</dbReference>
<dbReference type="Pfam" id="PF02470">
    <property type="entry name" value="MlaD"/>
    <property type="match status" value="1"/>
</dbReference>
<feature type="domain" description="Mammalian cell entry C-terminal" evidence="4">
    <location>
        <begin position="121"/>
        <end position="289"/>
    </location>
</feature>
<dbReference type="PANTHER" id="PTHR33371:SF16">
    <property type="entry name" value="MCE-FAMILY PROTEIN MCE3F"/>
    <property type="match status" value="1"/>
</dbReference>
<name>A0A7X5U2Q0_9MYCO</name>
<dbReference type="GO" id="GO:0005576">
    <property type="term" value="C:extracellular region"/>
    <property type="evidence" value="ECO:0007669"/>
    <property type="project" value="TreeGrafter"/>
</dbReference>
<evidence type="ECO:0000256" key="2">
    <source>
        <dbReference type="SAM" id="Phobius"/>
    </source>
</evidence>
<dbReference type="InterPro" id="IPR024516">
    <property type="entry name" value="Mce_C"/>
</dbReference>
<gene>
    <name evidence="5" type="ORF">FHU31_004284</name>
</gene>
<accession>A0A7X5U2Q0</accession>
<organism evidence="5 6">
    <name type="scientific">Mycolicibacterium fluoranthenivorans</name>
    <dbReference type="NCBI Taxonomy" id="258505"/>
    <lineage>
        <taxon>Bacteria</taxon>
        <taxon>Bacillati</taxon>
        <taxon>Actinomycetota</taxon>
        <taxon>Actinomycetes</taxon>
        <taxon>Mycobacteriales</taxon>
        <taxon>Mycobacteriaceae</taxon>
        <taxon>Mycolicibacterium</taxon>
    </lineage>
</organism>
<evidence type="ECO:0000259" key="4">
    <source>
        <dbReference type="Pfam" id="PF11887"/>
    </source>
</evidence>
<dbReference type="EMBL" id="JAANOW010000002">
    <property type="protein sequence ID" value="NIH97294.1"/>
    <property type="molecule type" value="Genomic_DNA"/>
</dbReference>
<feature type="domain" description="Mce/MlaD" evidence="3">
    <location>
        <begin position="41"/>
        <end position="114"/>
    </location>
</feature>
<proteinExistence type="predicted"/>
<dbReference type="AlphaFoldDB" id="A0A7X5U2Q0"/>